<dbReference type="HOGENOM" id="CLU_2209332_0_0_1"/>
<keyword evidence="1" id="KW-0732">Signal</keyword>
<evidence type="ECO:0000313" key="3">
    <source>
        <dbReference type="Proteomes" id="UP000054549"/>
    </source>
</evidence>
<dbReference type="AlphaFoldDB" id="A0A0C2TUZ0"/>
<name>A0A0C2TUZ0_AMAMK</name>
<sequence>MPKFSELVCLFLFVLFKLSERKSSHLRQLHPTLIGSIEAAFNSRFGKAADQAFLTAVKGAMVVRYMCGLPKSVQATSDLDKLQAEHAYHHSFNGYPSFYLTSLYPYT</sequence>
<reference evidence="2 3" key="1">
    <citation type="submission" date="2014-04" db="EMBL/GenBank/DDBJ databases">
        <title>Evolutionary Origins and Diversification of the Mycorrhizal Mutualists.</title>
        <authorList>
            <consortium name="DOE Joint Genome Institute"/>
            <consortium name="Mycorrhizal Genomics Consortium"/>
            <person name="Kohler A."/>
            <person name="Kuo A."/>
            <person name="Nagy L.G."/>
            <person name="Floudas D."/>
            <person name="Copeland A."/>
            <person name="Barry K.W."/>
            <person name="Cichocki N."/>
            <person name="Veneault-Fourrey C."/>
            <person name="LaButti K."/>
            <person name="Lindquist E.A."/>
            <person name="Lipzen A."/>
            <person name="Lundell T."/>
            <person name="Morin E."/>
            <person name="Murat C."/>
            <person name="Riley R."/>
            <person name="Ohm R."/>
            <person name="Sun H."/>
            <person name="Tunlid A."/>
            <person name="Henrissat B."/>
            <person name="Grigoriev I.V."/>
            <person name="Hibbett D.S."/>
            <person name="Martin F."/>
        </authorList>
    </citation>
    <scope>NUCLEOTIDE SEQUENCE [LARGE SCALE GENOMIC DNA]</scope>
    <source>
        <strain evidence="2 3">Koide BX008</strain>
    </source>
</reference>
<evidence type="ECO:0000313" key="2">
    <source>
        <dbReference type="EMBL" id="KIL71129.1"/>
    </source>
</evidence>
<feature type="signal peptide" evidence="1">
    <location>
        <begin position="1"/>
        <end position="21"/>
    </location>
</feature>
<organism evidence="2 3">
    <name type="scientific">Amanita muscaria (strain Koide BX008)</name>
    <dbReference type="NCBI Taxonomy" id="946122"/>
    <lineage>
        <taxon>Eukaryota</taxon>
        <taxon>Fungi</taxon>
        <taxon>Dikarya</taxon>
        <taxon>Basidiomycota</taxon>
        <taxon>Agaricomycotina</taxon>
        <taxon>Agaricomycetes</taxon>
        <taxon>Agaricomycetidae</taxon>
        <taxon>Agaricales</taxon>
        <taxon>Pluteineae</taxon>
        <taxon>Amanitaceae</taxon>
        <taxon>Amanita</taxon>
    </lineage>
</organism>
<accession>A0A0C2TUZ0</accession>
<feature type="chain" id="PRO_5002156200" evidence="1">
    <location>
        <begin position="22"/>
        <end position="107"/>
    </location>
</feature>
<keyword evidence="3" id="KW-1185">Reference proteome</keyword>
<dbReference type="Proteomes" id="UP000054549">
    <property type="component" value="Unassembled WGS sequence"/>
</dbReference>
<proteinExistence type="predicted"/>
<dbReference type="EMBL" id="KN818222">
    <property type="protein sequence ID" value="KIL71129.1"/>
    <property type="molecule type" value="Genomic_DNA"/>
</dbReference>
<evidence type="ECO:0000256" key="1">
    <source>
        <dbReference type="SAM" id="SignalP"/>
    </source>
</evidence>
<dbReference type="InParanoid" id="A0A0C2TUZ0"/>
<protein>
    <submittedName>
        <fullName evidence="2">Uncharacterized protein</fullName>
    </submittedName>
</protein>
<gene>
    <name evidence="2" type="ORF">M378DRAFT_1018931</name>
</gene>